<comment type="caution">
    <text evidence="1">The sequence shown here is derived from an EMBL/GenBank/DDBJ whole genome shotgun (WGS) entry which is preliminary data.</text>
</comment>
<name>A0A8J2SFR5_9STRA</name>
<dbReference type="EMBL" id="CAKKNE010000001">
    <property type="protein sequence ID" value="CAH0365042.1"/>
    <property type="molecule type" value="Genomic_DNA"/>
</dbReference>
<dbReference type="Proteomes" id="UP000789595">
    <property type="component" value="Unassembled WGS sequence"/>
</dbReference>
<accession>A0A8J2SFR5</accession>
<evidence type="ECO:0000313" key="1">
    <source>
        <dbReference type="EMBL" id="CAH0365042.1"/>
    </source>
</evidence>
<reference evidence="1" key="1">
    <citation type="submission" date="2021-11" db="EMBL/GenBank/DDBJ databases">
        <authorList>
            <consortium name="Genoscope - CEA"/>
            <person name="William W."/>
        </authorList>
    </citation>
    <scope>NUCLEOTIDE SEQUENCE</scope>
</reference>
<protein>
    <submittedName>
        <fullName evidence="1">Uncharacterized protein</fullName>
    </submittedName>
</protein>
<dbReference type="AlphaFoldDB" id="A0A8J2SFR5"/>
<keyword evidence="2" id="KW-1185">Reference proteome</keyword>
<gene>
    <name evidence="1" type="ORF">PECAL_1P14450</name>
</gene>
<proteinExistence type="predicted"/>
<organism evidence="1 2">
    <name type="scientific">Pelagomonas calceolata</name>
    <dbReference type="NCBI Taxonomy" id="35677"/>
    <lineage>
        <taxon>Eukaryota</taxon>
        <taxon>Sar</taxon>
        <taxon>Stramenopiles</taxon>
        <taxon>Ochrophyta</taxon>
        <taxon>Pelagophyceae</taxon>
        <taxon>Pelagomonadales</taxon>
        <taxon>Pelagomonadaceae</taxon>
        <taxon>Pelagomonas</taxon>
    </lineage>
</organism>
<sequence>MCDYYSPPGVTHGCSCCPARRDYAPAACFQRRTHEKTASIGALCSLCWIVVMVSRSWRSPARLGRPRRGRGPGDGLHLFRDVCVGFCSGELRRRGRWLLLPGSLRRGRGRRRGVAPRRRAPAADVGLRLAPQEVA</sequence>
<evidence type="ECO:0000313" key="2">
    <source>
        <dbReference type="Proteomes" id="UP000789595"/>
    </source>
</evidence>